<dbReference type="OrthoDB" id="6413121at2759"/>
<keyword evidence="1" id="KW-0112">Calmodulin-binding</keyword>
<comment type="similarity">
    <text evidence="1">Belongs to the phosphorylase b kinase regulatory chain family.</text>
</comment>
<dbReference type="InterPro" id="IPR008734">
    <property type="entry name" value="PHK_A/B_su"/>
</dbReference>
<keyword evidence="1" id="KW-0449">Lipoprotein</keyword>
<comment type="subcellular location">
    <subcellularLocation>
        <location evidence="1">Cell membrane</location>
        <topology evidence="1">Lipid-anchor</topology>
        <orientation evidence="1">Cytoplasmic side</orientation>
    </subcellularLocation>
</comment>
<dbReference type="GO" id="GO:0005964">
    <property type="term" value="C:phosphorylase kinase complex"/>
    <property type="evidence" value="ECO:0007669"/>
    <property type="project" value="TreeGrafter"/>
</dbReference>
<proteinExistence type="inferred from homology"/>
<reference evidence="2 3" key="1">
    <citation type="journal article" date="2019" name="Sci. Rep.">
        <title>Orb-weaving spider Araneus ventricosus genome elucidates the spidroin gene catalogue.</title>
        <authorList>
            <person name="Kono N."/>
            <person name="Nakamura H."/>
            <person name="Ohtoshi R."/>
            <person name="Moran D.A.P."/>
            <person name="Shinohara A."/>
            <person name="Yoshida Y."/>
            <person name="Fujiwara M."/>
            <person name="Mori M."/>
            <person name="Tomita M."/>
            <person name="Arakawa K."/>
        </authorList>
    </citation>
    <scope>NUCLEOTIDE SEQUENCE [LARGE SCALE GENOMIC DNA]</scope>
</reference>
<keyword evidence="1" id="KW-0119">Carbohydrate metabolism</keyword>
<dbReference type="UniPathway" id="UPA00163"/>
<evidence type="ECO:0000313" key="2">
    <source>
        <dbReference type="EMBL" id="GBO39445.1"/>
    </source>
</evidence>
<comment type="function">
    <text evidence="1">Phosphorylase b kinase catalyzes the phosphorylation of serine in certain substrates, including troponin I.</text>
</comment>
<dbReference type="Proteomes" id="UP000499080">
    <property type="component" value="Unassembled WGS sequence"/>
</dbReference>
<gene>
    <name evidence="2" type="primary">CG8475_2</name>
    <name evidence="2" type="ORF">AVEN_212111_1</name>
</gene>
<keyword evidence="1" id="KW-0472">Membrane</keyword>
<feature type="non-terminal residue" evidence="2">
    <location>
        <position position="1"/>
    </location>
</feature>
<accession>A0A4Y2WPL2</accession>
<comment type="pathway">
    <text evidence="1">Glycan biosynthesis; glycogen metabolism.</text>
</comment>
<dbReference type="GO" id="GO:0005886">
    <property type="term" value="C:plasma membrane"/>
    <property type="evidence" value="ECO:0007669"/>
    <property type="project" value="UniProtKB-SubCell"/>
</dbReference>
<sequence length="154" mass="16553">GTASDLVVQVVLIAESMRLQAMMATYGIHTQTPHEVEPVQIWSPSQLVKVYEYLGVSKKLGLKGRPPRPIGALGTSKVLSGSSSAGTSHQFSSRSTKSIPIKSLLTCFFKSFQWPAKCSHLAVKESLTELLNSTPLAELVALLGDSIITLPPHV</sequence>
<dbReference type="GO" id="GO:0005977">
    <property type="term" value="P:glycogen metabolic process"/>
    <property type="evidence" value="ECO:0007669"/>
    <property type="project" value="UniProtKB-UniPathway"/>
</dbReference>
<dbReference type="PANTHER" id="PTHR10749">
    <property type="entry name" value="PHOSPHORYLASE B KINASE REGULATORY SUBUNIT"/>
    <property type="match status" value="1"/>
</dbReference>
<dbReference type="PANTHER" id="PTHR10749:SF8">
    <property type="entry name" value="PHOSPHORYLASE B KINASE REGULATORY SUBUNIT BETA"/>
    <property type="match status" value="1"/>
</dbReference>
<protein>
    <recommendedName>
        <fullName evidence="1">Phosphorylase b kinase regulatory subunit</fullName>
    </recommendedName>
</protein>
<evidence type="ECO:0000256" key="1">
    <source>
        <dbReference type="RuleBase" id="RU364123"/>
    </source>
</evidence>
<evidence type="ECO:0000313" key="3">
    <source>
        <dbReference type="Proteomes" id="UP000499080"/>
    </source>
</evidence>
<keyword evidence="3" id="KW-1185">Reference proteome</keyword>
<keyword evidence="1" id="KW-0636">Prenylation</keyword>
<dbReference type="EMBL" id="BGPR01064478">
    <property type="protein sequence ID" value="GBO39445.1"/>
    <property type="molecule type" value="Genomic_DNA"/>
</dbReference>
<dbReference type="AlphaFoldDB" id="A0A4Y2WPL2"/>
<organism evidence="2 3">
    <name type="scientific">Araneus ventricosus</name>
    <name type="common">Orbweaver spider</name>
    <name type="synonym">Epeira ventricosa</name>
    <dbReference type="NCBI Taxonomy" id="182803"/>
    <lineage>
        <taxon>Eukaryota</taxon>
        <taxon>Metazoa</taxon>
        <taxon>Ecdysozoa</taxon>
        <taxon>Arthropoda</taxon>
        <taxon>Chelicerata</taxon>
        <taxon>Arachnida</taxon>
        <taxon>Araneae</taxon>
        <taxon>Araneomorphae</taxon>
        <taxon>Entelegynae</taxon>
        <taxon>Araneoidea</taxon>
        <taxon>Araneidae</taxon>
        <taxon>Araneus</taxon>
    </lineage>
</organism>
<keyword evidence="1" id="KW-0321">Glycogen metabolism</keyword>
<keyword evidence="1" id="KW-1003">Cell membrane</keyword>
<dbReference type="GO" id="GO:0005516">
    <property type="term" value="F:calmodulin binding"/>
    <property type="evidence" value="ECO:0007669"/>
    <property type="project" value="UniProtKB-KW"/>
</dbReference>
<name>A0A4Y2WPL2_ARAVE</name>
<comment type="caution">
    <text evidence="2">The sequence shown here is derived from an EMBL/GenBank/DDBJ whole genome shotgun (WGS) entry which is preliminary data.</text>
</comment>